<proteinExistence type="predicted"/>
<evidence type="ECO:0000313" key="1">
    <source>
        <dbReference type="EMBL" id="ODS34194.1"/>
    </source>
</evidence>
<dbReference type="AlphaFoldDB" id="A0A1E3XH04"/>
<organism evidence="1 2">
    <name type="scientific">Candidatus Scalindua rubra</name>
    <dbReference type="NCBI Taxonomy" id="1872076"/>
    <lineage>
        <taxon>Bacteria</taxon>
        <taxon>Pseudomonadati</taxon>
        <taxon>Planctomycetota</taxon>
        <taxon>Candidatus Brocadiia</taxon>
        <taxon>Candidatus Brocadiales</taxon>
        <taxon>Candidatus Scalinduaceae</taxon>
        <taxon>Candidatus Scalindua</taxon>
    </lineage>
</organism>
<comment type="caution">
    <text evidence="1">The sequence shown here is derived from an EMBL/GenBank/DDBJ whole genome shotgun (WGS) entry which is preliminary data.</text>
</comment>
<reference evidence="1 2" key="1">
    <citation type="submission" date="2016-07" db="EMBL/GenBank/DDBJ databases">
        <title>Draft genome of Scalindua rubra, obtained from a brine-seawater interface in the Red Sea, sheds light on salt adaptation in anammox bacteria.</title>
        <authorList>
            <person name="Speth D.R."/>
            <person name="Lagkouvardos I."/>
            <person name="Wang Y."/>
            <person name="Qian P.-Y."/>
            <person name="Dutilh B.E."/>
            <person name="Jetten M.S."/>
        </authorList>
    </citation>
    <scope>NUCLEOTIDE SEQUENCE [LARGE SCALE GENOMIC DNA]</scope>
    <source>
        <strain evidence="1">BSI-1</strain>
    </source>
</reference>
<dbReference type="Proteomes" id="UP000094056">
    <property type="component" value="Unassembled WGS sequence"/>
</dbReference>
<accession>A0A1E3XH04</accession>
<sequence>MDISDINNSQIFTETFAKGIAKYSSPNHVSFNNPGAQHFNKILYNELDGINMTNAQKRKTRILNPVINNTKPLNKVRANYYPEAFFSSKNVNKLPNSSVLKQYKAYKEDQLMSNPGGDDFFLNKASKVIDKYYDHNKFSKRVGKDLADAGNNLLNVVKDVGIGAKIRYVDKHGNIKEGRKVGLAKTIANFFRDVASGLTFGAYSPEGEVKPHGGIGRIKHLFKKIFKDAIFGDIVMGIPGSAIYVGEDVMFAGLNAIETIPDATIGNFKAGRKATTAIFDNTQVALDFVTDVLPGGEASERARSFKLAKGIKGLPIINNFTTPEKESDEQEWRYVRNTNFRKVIETISSFIPIRI</sequence>
<name>A0A1E3XH04_9BACT</name>
<gene>
    <name evidence="1" type="ORF">SCARUB_00670</name>
</gene>
<dbReference type="EMBL" id="MAYW01000011">
    <property type="protein sequence ID" value="ODS34194.1"/>
    <property type="molecule type" value="Genomic_DNA"/>
</dbReference>
<protein>
    <submittedName>
        <fullName evidence="1">Uncharacterized protein</fullName>
    </submittedName>
</protein>
<evidence type="ECO:0000313" key="2">
    <source>
        <dbReference type="Proteomes" id="UP000094056"/>
    </source>
</evidence>